<dbReference type="Proteomes" id="UP001152320">
    <property type="component" value="Chromosome 4"/>
</dbReference>
<reference evidence="1" key="1">
    <citation type="submission" date="2021-10" db="EMBL/GenBank/DDBJ databases">
        <title>Tropical sea cucumber genome reveals ecological adaptation and Cuvierian tubules defense mechanism.</title>
        <authorList>
            <person name="Chen T."/>
        </authorList>
    </citation>
    <scope>NUCLEOTIDE SEQUENCE</scope>
    <source>
        <strain evidence="1">Nanhai2018</strain>
        <tissue evidence="1">Muscle</tissue>
    </source>
</reference>
<keyword evidence="2" id="KW-1185">Reference proteome</keyword>
<organism evidence="1 2">
    <name type="scientific">Holothuria leucospilota</name>
    <name type="common">Black long sea cucumber</name>
    <name type="synonym">Mertensiothuria leucospilota</name>
    <dbReference type="NCBI Taxonomy" id="206669"/>
    <lineage>
        <taxon>Eukaryota</taxon>
        <taxon>Metazoa</taxon>
        <taxon>Echinodermata</taxon>
        <taxon>Eleutherozoa</taxon>
        <taxon>Echinozoa</taxon>
        <taxon>Holothuroidea</taxon>
        <taxon>Aspidochirotacea</taxon>
        <taxon>Aspidochirotida</taxon>
        <taxon>Holothuriidae</taxon>
        <taxon>Holothuria</taxon>
    </lineage>
</organism>
<protein>
    <submittedName>
        <fullName evidence="1">Uncharacterized protein</fullName>
    </submittedName>
</protein>
<sequence>MTLATCNAVTSVKHVKVNNCTQKISQGERHRPYAYDVTTHRIESALSTELSAWHNTTLSTQMQTADILRETASSCVQYVHHMYLI</sequence>
<evidence type="ECO:0000313" key="1">
    <source>
        <dbReference type="EMBL" id="KAJ8043903.1"/>
    </source>
</evidence>
<gene>
    <name evidence="1" type="ORF">HOLleu_11209</name>
</gene>
<dbReference type="AlphaFoldDB" id="A0A9Q1HGA8"/>
<proteinExistence type="predicted"/>
<accession>A0A9Q1HGA8</accession>
<name>A0A9Q1HGA8_HOLLE</name>
<evidence type="ECO:0000313" key="2">
    <source>
        <dbReference type="Proteomes" id="UP001152320"/>
    </source>
</evidence>
<comment type="caution">
    <text evidence="1">The sequence shown here is derived from an EMBL/GenBank/DDBJ whole genome shotgun (WGS) entry which is preliminary data.</text>
</comment>
<dbReference type="EMBL" id="JAIZAY010000004">
    <property type="protein sequence ID" value="KAJ8043903.1"/>
    <property type="molecule type" value="Genomic_DNA"/>
</dbReference>